<comment type="cofactor">
    <cofactor evidence="8">
        <name>[4Fe-4S] cluster</name>
        <dbReference type="ChEBI" id="CHEBI:49883"/>
    </cofactor>
    <text evidence="8">Binds 2 [4Fe-4S] clusters per subunit.</text>
</comment>
<keyword evidence="8" id="KW-1278">Translocase</keyword>
<keyword evidence="7 8" id="KW-0411">Iron-sulfur</keyword>
<dbReference type="PROSITE" id="PS00198">
    <property type="entry name" value="4FE4S_FER_1"/>
    <property type="match status" value="1"/>
</dbReference>
<dbReference type="SUPFAM" id="SSF46548">
    <property type="entry name" value="alpha-helical ferredoxin"/>
    <property type="match status" value="1"/>
</dbReference>
<evidence type="ECO:0000256" key="2">
    <source>
        <dbReference type="ARBA" id="ARBA00022485"/>
    </source>
</evidence>
<reference evidence="12" key="1">
    <citation type="journal article" date="2019" name="Int. J. Syst. Evol. Microbiol.">
        <title>The Global Catalogue of Microorganisms (GCM) 10K type strain sequencing project: providing services to taxonomists for standard genome sequencing and annotation.</title>
        <authorList>
            <consortium name="The Broad Institute Genomics Platform"/>
            <consortium name="The Broad Institute Genome Sequencing Center for Infectious Disease"/>
            <person name="Wu L."/>
            <person name="Ma J."/>
        </authorList>
    </citation>
    <scope>NUCLEOTIDE SEQUENCE [LARGE SCALE GENOMIC DNA]</scope>
    <source>
        <strain evidence="12">JCM 32226</strain>
    </source>
</reference>
<comment type="subcellular location">
    <subcellularLocation>
        <location evidence="8">Cell inner membrane</location>
        <topology evidence="8">Peripheral membrane protein</topology>
    </subcellularLocation>
</comment>
<evidence type="ECO:0000256" key="3">
    <source>
        <dbReference type="ARBA" id="ARBA00022723"/>
    </source>
</evidence>
<evidence type="ECO:0000256" key="8">
    <source>
        <dbReference type="HAMAP-Rule" id="MF_00461"/>
    </source>
</evidence>
<evidence type="ECO:0000256" key="6">
    <source>
        <dbReference type="ARBA" id="ARBA00023004"/>
    </source>
</evidence>
<evidence type="ECO:0000256" key="5">
    <source>
        <dbReference type="ARBA" id="ARBA00022982"/>
    </source>
</evidence>
<evidence type="ECO:0000256" key="7">
    <source>
        <dbReference type="ARBA" id="ARBA00023014"/>
    </source>
</evidence>
<name>A0ABP8QG58_9GAMM</name>
<feature type="binding site" evidence="8">
    <location>
        <position position="407"/>
    </location>
    <ligand>
        <name>[4Fe-4S] cluster</name>
        <dbReference type="ChEBI" id="CHEBI:49883"/>
        <label>1</label>
    </ligand>
</feature>
<comment type="caution">
    <text evidence="11">The sequence shown here is derived from an EMBL/GenBank/DDBJ whole genome shotgun (WGS) entry which is preliminary data.</text>
</comment>
<feature type="binding site" evidence="8">
    <location>
        <position position="364"/>
    </location>
    <ligand>
        <name>[4Fe-4S] cluster</name>
        <dbReference type="ChEBI" id="CHEBI:49883"/>
        <label>1</label>
    </ligand>
</feature>
<dbReference type="PANTHER" id="PTHR43034">
    <property type="entry name" value="ION-TRANSLOCATING OXIDOREDUCTASE COMPLEX SUBUNIT C"/>
    <property type="match status" value="1"/>
</dbReference>
<keyword evidence="4 8" id="KW-0677">Repeat</keyword>
<dbReference type="InterPro" id="IPR037225">
    <property type="entry name" value="Nuo51_FMN-bd_sf"/>
</dbReference>
<feature type="binding site" evidence="8">
    <location>
        <position position="403"/>
    </location>
    <ligand>
        <name>[4Fe-4S] cluster</name>
        <dbReference type="ChEBI" id="CHEBI:49883"/>
        <label>2</label>
    </ligand>
</feature>
<feature type="binding site" evidence="8">
    <location>
        <position position="400"/>
    </location>
    <ligand>
        <name>[4Fe-4S] cluster</name>
        <dbReference type="ChEBI" id="CHEBI:49883"/>
        <label>2</label>
    </ligand>
</feature>
<protein>
    <recommendedName>
        <fullName evidence="8">Ion-translocating oxidoreductase complex subunit C</fullName>
        <ecNumber evidence="8">7.-.-.-</ecNumber>
    </recommendedName>
    <alternativeName>
        <fullName evidence="8">Rnf electron transport complex subunit C</fullName>
    </alternativeName>
</protein>
<feature type="binding site" evidence="8">
    <location>
        <position position="361"/>
    </location>
    <ligand>
        <name>[4Fe-4S] cluster</name>
        <dbReference type="ChEBI" id="CHEBI:49883"/>
        <label>1</label>
    </ligand>
</feature>
<feature type="region of interest" description="Disordered" evidence="9">
    <location>
        <begin position="435"/>
        <end position="484"/>
    </location>
</feature>
<feature type="compositionally biased region" description="Basic and acidic residues" evidence="9">
    <location>
        <begin position="435"/>
        <end position="445"/>
    </location>
</feature>
<dbReference type="InterPro" id="IPR017900">
    <property type="entry name" value="4Fe4S_Fe_S_CS"/>
</dbReference>
<gene>
    <name evidence="11" type="primary">rsxC</name>
    <name evidence="8" type="synonym">rnfC</name>
    <name evidence="11" type="ORF">GCM10023095_24400</name>
</gene>
<feature type="domain" description="4Fe-4S ferredoxin-type" evidence="10">
    <location>
        <begin position="388"/>
        <end position="416"/>
    </location>
</feature>
<dbReference type="Pfam" id="PF10531">
    <property type="entry name" value="SLBB"/>
    <property type="match status" value="1"/>
</dbReference>
<keyword evidence="8" id="KW-0997">Cell inner membrane</keyword>
<dbReference type="RefSeq" id="WP_345013478.1">
    <property type="nucleotide sequence ID" value="NZ_BAABFC010000016.1"/>
</dbReference>
<dbReference type="EMBL" id="BAABFC010000016">
    <property type="protein sequence ID" value="GAA4501355.1"/>
    <property type="molecule type" value="Genomic_DNA"/>
</dbReference>
<accession>A0ABP8QG58</accession>
<dbReference type="InterPro" id="IPR010208">
    <property type="entry name" value="Ion_transpt_RnfC/RsxC"/>
</dbReference>
<proteinExistence type="inferred from homology"/>
<keyword evidence="8" id="KW-1003">Cell membrane</keyword>
<comment type="similarity">
    <text evidence="8">Belongs to the 4Fe4S bacterial-type ferredoxin family. RnfC subfamily.</text>
</comment>
<feature type="binding site" evidence="8">
    <location>
        <position position="358"/>
    </location>
    <ligand>
        <name>[4Fe-4S] cluster</name>
        <dbReference type="ChEBI" id="CHEBI:49883"/>
        <label>1</label>
    </ligand>
</feature>
<dbReference type="InterPro" id="IPR019554">
    <property type="entry name" value="Soluble_ligand-bd"/>
</dbReference>
<organism evidence="11 12">
    <name type="scientific">Pseudaeromonas paramecii</name>
    <dbReference type="NCBI Taxonomy" id="2138166"/>
    <lineage>
        <taxon>Bacteria</taxon>
        <taxon>Pseudomonadati</taxon>
        <taxon>Pseudomonadota</taxon>
        <taxon>Gammaproteobacteria</taxon>
        <taxon>Aeromonadales</taxon>
        <taxon>Aeromonadaceae</taxon>
        <taxon>Pseudaeromonas</taxon>
    </lineage>
</organism>
<comment type="function">
    <text evidence="8">Part of a membrane-bound complex that couples electron transfer with translocation of ions across the membrane.</text>
</comment>
<dbReference type="InterPro" id="IPR011538">
    <property type="entry name" value="Nuo51_FMN-bd"/>
</dbReference>
<feature type="binding site" evidence="8">
    <location>
        <position position="368"/>
    </location>
    <ligand>
        <name>[4Fe-4S] cluster</name>
        <dbReference type="ChEBI" id="CHEBI:49883"/>
        <label>2</label>
    </ligand>
</feature>
<keyword evidence="8" id="KW-0472">Membrane</keyword>
<keyword evidence="3 8" id="KW-0479">Metal-binding</keyword>
<dbReference type="Gene3D" id="3.40.50.11540">
    <property type="entry name" value="NADH-ubiquinone oxidoreductase 51kDa subunit"/>
    <property type="match status" value="1"/>
</dbReference>
<dbReference type="Pfam" id="PF13375">
    <property type="entry name" value="RnfC_N"/>
    <property type="match status" value="1"/>
</dbReference>
<keyword evidence="2 8" id="KW-0004">4Fe-4S</keyword>
<evidence type="ECO:0000313" key="12">
    <source>
        <dbReference type="Proteomes" id="UP001501321"/>
    </source>
</evidence>
<dbReference type="NCBIfam" id="TIGR01945">
    <property type="entry name" value="rnfC"/>
    <property type="match status" value="1"/>
</dbReference>
<dbReference type="Gene3D" id="3.30.70.20">
    <property type="match status" value="1"/>
</dbReference>
<dbReference type="Proteomes" id="UP001501321">
    <property type="component" value="Unassembled WGS sequence"/>
</dbReference>
<dbReference type="Pfam" id="PF12838">
    <property type="entry name" value="Fer4_7"/>
    <property type="match status" value="1"/>
</dbReference>
<evidence type="ECO:0000256" key="1">
    <source>
        <dbReference type="ARBA" id="ARBA00022448"/>
    </source>
</evidence>
<feature type="binding site" evidence="8">
    <location>
        <position position="397"/>
    </location>
    <ligand>
        <name>[4Fe-4S] cluster</name>
        <dbReference type="ChEBI" id="CHEBI:49883"/>
        <label>2</label>
    </ligand>
</feature>
<evidence type="ECO:0000256" key="9">
    <source>
        <dbReference type="SAM" id="MobiDB-lite"/>
    </source>
</evidence>
<keyword evidence="12" id="KW-1185">Reference proteome</keyword>
<evidence type="ECO:0000256" key="4">
    <source>
        <dbReference type="ARBA" id="ARBA00022737"/>
    </source>
</evidence>
<keyword evidence="6 8" id="KW-0408">Iron</keyword>
<dbReference type="InterPro" id="IPR026902">
    <property type="entry name" value="RnfC_N"/>
</dbReference>
<feature type="region of interest" description="Disordered" evidence="9">
    <location>
        <begin position="1"/>
        <end position="20"/>
    </location>
</feature>
<dbReference type="Pfam" id="PF01512">
    <property type="entry name" value="Complex1_51K"/>
    <property type="match status" value="1"/>
</dbReference>
<keyword evidence="5 8" id="KW-0249">Electron transport</keyword>
<dbReference type="HAMAP" id="MF_00461">
    <property type="entry name" value="RsxC_RnfC"/>
    <property type="match status" value="1"/>
</dbReference>
<keyword evidence="1 8" id="KW-0813">Transport</keyword>
<comment type="subunit">
    <text evidence="8">The complex is composed of six subunits: RnfA, RnfB, RnfC, RnfD, RnfE and RnfG.</text>
</comment>
<dbReference type="InterPro" id="IPR017896">
    <property type="entry name" value="4Fe4S_Fe-S-bd"/>
</dbReference>
<dbReference type="EC" id="7.-.-.-" evidence="8"/>
<dbReference type="PROSITE" id="PS51379">
    <property type="entry name" value="4FE4S_FER_2"/>
    <property type="match status" value="2"/>
</dbReference>
<feature type="compositionally biased region" description="Basic and acidic residues" evidence="9">
    <location>
        <begin position="464"/>
        <end position="474"/>
    </location>
</feature>
<dbReference type="Gene3D" id="3.10.20.600">
    <property type="match status" value="1"/>
</dbReference>
<feature type="domain" description="4Fe-4S ferredoxin-type" evidence="10">
    <location>
        <begin position="349"/>
        <end position="378"/>
    </location>
</feature>
<dbReference type="NCBIfam" id="NF003454">
    <property type="entry name" value="PRK05035.1"/>
    <property type="match status" value="1"/>
</dbReference>
<sequence length="484" mass="51834">MLKAQIRPQGGIHPDSHKQLTAQQHIRTLERPRRLILALKQHAGAPALPVVKVGDEVNAEQLLARGNGRFSVPIHAPLAGTITAIDGSHIHLKVSEEQAQVAPLHRDASLLDPMAMMDLIEAAGIVGMGGAMFPTADKLRLALKHPIDTLIINGSECEPYLTCDDRLMQEQGEQILGGIRYLMHITGATAVFIGIEENKPEALGHMDALCADEPAMEVVALPALYPMGSEKQLIQALCGREVPSGKLSAEMGILVNNVATCIAVFNALRFGRPLTHRVLTVTGEAIEQPGNVLVPIGMPLSEIINQCGGLKSTPARMVFGGPMMGRAVEDLHAPVTKGTSGILLLTESELPRRHASACVRCGRCVAACPMHLTPLQLAADIRNDKLDKASECGLSDCLLCGSCAYVCPAAIPLTDYFDWGKQQLNRERLAKQKAEATRAAGEARRARLAQEAAERAAAKAAKPARGEGRGEGRRTSRRSTQEAS</sequence>
<dbReference type="SUPFAM" id="SSF142019">
    <property type="entry name" value="Nqo1 FMN-binding domain-like"/>
    <property type="match status" value="1"/>
</dbReference>
<evidence type="ECO:0000313" key="11">
    <source>
        <dbReference type="EMBL" id="GAA4501355.1"/>
    </source>
</evidence>
<dbReference type="PANTHER" id="PTHR43034:SF2">
    <property type="entry name" value="ION-TRANSLOCATING OXIDOREDUCTASE COMPLEX SUBUNIT C"/>
    <property type="match status" value="1"/>
</dbReference>
<evidence type="ECO:0000259" key="10">
    <source>
        <dbReference type="PROSITE" id="PS51379"/>
    </source>
</evidence>